<gene>
    <name evidence="2" type="ORF">ACFFV7_34805</name>
</gene>
<keyword evidence="2" id="KW-0808">Transferase</keyword>
<dbReference type="RefSeq" id="WP_189651082.1">
    <property type="nucleotide sequence ID" value="NZ_BMRC01000017.1"/>
</dbReference>
<dbReference type="InterPro" id="IPR002731">
    <property type="entry name" value="ATPase_BadF"/>
</dbReference>
<evidence type="ECO:0000313" key="2">
    <source>
        <dbReference type="EMBL" id="MFB9206411.1"/>
    </source>
</evidence>
<keyword evidence="3" id="KW-1185">Reference proteome</keyword>
<reference evidence="2 3" key="1">
    <citation type="submission" date="2024-09" db="EMBL/GenBank/DDBJ databases">
        <authorList>
            <person name="Sun Q."/>
            <person name="Mori K."/>
        </authorList>
    </citation>
    <scope>NUCLEOTIDE SEQUENCE [LARGE SCALE GENOMIC DNA]</scope>
    <source>
        <strain evidence="2 3">CCM 3426</strain>
    </source>
</reference>
<dbReference type="PANTHER" id="PTHR43190">
    <property type="entry name" value="N-ACETYL-D-GLUCOSAMINE KINASE"/>
    <property type="match status" value="1"/>
</dbReference>
<comment type="caution">
    <text evidence="2">The sequence shown here is derived from an EMBL/GenBank/DDBJ whole genome shotgun (WGS) entry which is preliminary data.</text>
</comment>
<name>A0ABV5IPH8_9ACTN</name>
<organism evidence="2 3">
    <name type="scientific">Nonomuraea spiralis</name>
    <dbReference type="NCBI Taxonomy" id="46182"/>
    <lineage>
        <taxon>Bacteria</taxon>
        <taxon>Bacillati</taxon>
        <taxon>Actinomycetota</taxon>
        <taxon>Actinomycetes</taxon>
        <taxon>Streptosporangiales</taxon>
        <taxon>Streptosporangiaceae</taxon>
        <taxon>Nonomuraea</taxon>
    </lineage>
</organism>
<protein>
    <submittedName>
        <fullName evidence="2">N-acetylglucosamine kinase</fullName>
    </submittedName>
</protein>
<evidence type="ECO:0000259" key="1">
    <source>
        <dbReference type="Pfam" id="PF01869"/>
    </source>
</evidence>
<dbReference type="Proteomes" id="UP001589647">
    <property type="component" value="Unassembled WGS sequence"/>
</dbReference>
<dbReference type="InterPro" id="IPR052519">
    <property type="entry name" value="Euk-type_GlcNAc_Kinase"/>
</dbReference>
<keyword evidence="2" id="KW-0418">Kinase</keyword>
<proteinExistence type="predicted"/>
<dbReference type="SUPFAM" id="SSF53067">
    <property type="entry name" value="Actin-like ATPase domain"/>
    <property type="match status" value="2"/>
</dbReference>
<dbReference type="PANTHER" id="PTHR43190:SF3">
    <property type="entry name" value="N-ACETYL-D-GLUCOSAMINE KINASE"/>
    <property type="match status" value="1"/>
</dbReference>
<dbReference type="Gene3D" id="3.30.420.40">
    <property type="match status" value="2"/>
</dbReference>
<dbReference type="Pfam" id="PF01869">
    <property type="entry name" value="BcrAD_BadFG"/>
    <property type="match status" value="1"/>
</dbReference>
<dbReference type="InterPro" id="IPR043129">
    <property type="entry name" value="ATPase_NBD"/>
</dbReference>
<accession>A0ABV5IPH8</accession>
<dbReference type="GO" id="GO:0016301">
    <property type="term" value="F:kinase activity"/>
    <property type="evidence" value="ECO:0007669"/>
    <property type="project" value="UniProtKB-KW"/>
</dbReference>
<sequence>MVIIAVDAGNSKTHVVVLSGDGTVLAQGDGGPFEPQTVGVPAAVDVVEEAVRRALGPGAAPPYADQLYAYLAGADLPVEEEALAAEFRARGMAAEVVVGNDSFALLRSGASGPSGVAVVCGAGINAVGVSPTGQVARFPALGKISGDWGGGGGLAEEALWHAIRAEDGRGAPTALADLVKAHFGTRTVEEVVLGVHFGQIERHHLTALAPGVFEAAASADAIALELVTRLADEIVVMAEVCLRRLDLLDTPTEVVLGGGVLHARIPLLVALLEERFAVRAPLAKQVIPDQPPIVGAALNGLDRIGASEEAKARLRTQF</sequence>
<evidence type="ECO:0000313" key="3">
    <source>
        <dbReference type="Proteomes" id="UP001589647"/>
    </source>
</evidence>
<dbReference type="EMBL" id="JBHMEI010000037">
    <property type="protein sequence ID" value="MFB9206411.1"/>
    <property type="molecule type" value="Genomic_DNA"/>
</dbReference>
<feature type="domain" description="ATPase BadF/BadG/BcrA/BcrD type" evidence="1">
    <location>
        <begin position="6"/>
        <end position="298"/>
    </location>
</feature>